<dbReference type="PANTHER" id="PTHR46523">
    <property type="entry name" value="DCTP PYROPHOSPHATASE 1"/>
    <property type="match status" value="1"/>
</dbReference>
<sequence>MKNTDLNQLELLIKRITQFRDERDWKRFHNPKDMALSLVLEAAEVMEHFQWKTPEESSLHVKKNKDSVAEELSDVLYWVLLLSHDLDIDIVKAFEEKMRKNEKKYPVHQAKGSSKKYTEY</sequence>
<dbReference type="GO" id="GO:0009143">
    <property type="term" value="P:nucleoside triphosphate catabolic process"/>
    <property type="evidence" value="ECO:0007669"/>
    <property type="project" value="InterPro"/>
</dbReference>
<dbReference type="InterPro" id="IPR052555">
    <property type="entry name" value="dCTP_Pyrophosphatase"/>
</dbReference>
<name>A0A644UDV0_9ZZZZ</name>
<dbReference type="Gene3D" id="1.10.287.1080">
    <property type="entry name" value="MazG-like"/>
    <property type="match status" value="1"/>
</dbReference>
<organism evidence="2">
    <name type="scientific">bioreactor metagenome</name>
    <dbReference type="NCBI Taxonomy" id="1076179"/>
    <lineage>
        <taxon>unclassified sequences</taxon>
        <taxon>metagenomes</taxon>
        <taxon>ecological metagenomes</taxon>
    </lineage>
</organism>
<proteinExistence type="predicted"/>
<gene>
    <name evidence="2" type="ORF">SDC9_23015</name>
</gene>
<evidence type="ECO:0000256" key="1">
    <source>
        <dbReference type="SAM" id="MobiDB-lite"/>
    </source>
</evidence>
<evidence type="ECO:0000313" key="2">
    <source>
        <dbReference type="EMBL" id="MPL77163.1"/>
    </source>
</evidence>
<accession>A0A644UDV0</accession>
<dbReference type="PIRSF" id="PIRSF029826">
    <property type="entry name" value="UCP029826_pph"/>
    <property type="match status" value="1"/>
</dbReference>
<comment type="caution">
    <text evidence="2">The sequence shown here is derived from an EMBL/GenBank/DDBJ whole genome shotgun (WGS) entry which is preliminary data.</text>
</comment>
<dbReference type="EMBL" id="VSSQ01000104">
    <property type="protein sequence ID" value="MPL77163.1"/>
    <property type="molecule type" value="Genomic_DNA"/>
</dbReference>
<evidence type="ECO:0008006" key="3">
    <source>
        <dbReference type="Google" id="ProtNLM"/>
    </source>
</evidence>
<dbReference type="AlphaFoldDB" id="A0A644UDV0"/>
<feature type="region of interest" description="Disordered" evidence="1">
    <location>
        <begin position="101"/>
        <end position="120"/>
    </location>
</feature>
<dbReference type="SUPFAM" id="SSF101386">
    <property type="entry name" value="all-alpha NTP pyrophosphatases"/>
    <property type="match status" value="1"/>
</dbReference>
<protein>
    <recommendedName>
        <fullName evidence="3">Nucleotide pyrophosphohydrolase</fullName>
    </recommendedName>
</protein>
<dbReference type="InterPro" id="IPR025984">
    <property type="entry name" value="DCTPP"/>
</dbReference>
<dbReference type="Pfam" id="PF12643">
    <property type="entry name" value="MazG-like"/>
    <property type="match status" value="1"/>
</dbReference>
<dbReference type="GO" id="GO:0047429">
    <property type="term" value="F:nucleoside triphosphate diphosphatase activity"/>
    <property type="evidence" value="ECO:0007669"/>
    <property type="project" value="InterPro"/>
</dbReference>
<reference evidence="2" key="1">
    <citation type="submission" date="2019-08" db="EMBL/GenBank/DDBJ databases">
        <authorList>
            <person name="Kucharzyk K."/>
            <person name="Murdoch R.W."/>
            <person name="Higgins S."/>
            <person name="Loffler F."/>
        </authorList>
    </citation>
    <scope>NUCLEOTIDE SEQUENCE</scope>
</reference>
<dbReference type="CDD" id="cd11537">
    <property type="entry name" value="NTP-PPase_RS21-C6_like"/>
    <property type="match status" value="1"/>
</dbReference>
<dbReference type="PANTHER" id="PTHR46523:SF1">
    <property type="entry name" value="DCTP PYROPHOSPHATASE 1"/>
    <property type="match status" value="1"/>
</dbReference>